<protein>
    <submittedName>
        <fullName evidence="6">FAD binding domain-containing protein</fullName>
    </submittedName>
</protein>
<dbReference type="Pfam" id="PF00890">
    <property type="entry name" value="FAD_binding_2"/>
    <property type="match status" value="1"/>
</dbReference>
<feature type="domain" description="FAD-dependent oxidoreductase 2 FAD-binding" evidence="5">
    <location>
        <begin position="7"/>
        <end position="460"/>
    </location>
</feature>
<proteinExistence type="predicted"/>
<dbReference type="SUPFAM" id="SSF56425">
    <property type="entry name" value="Succinate dehydrogenase/fumarate reductase flavoprotein, catalytic domain"/>
    <property type="match status" value="1"/>
</dbReference>
<dbReference type="Gene3D" id="3.90.700.10">
    <property type="entry name" value="Succinate dehydrogenase/fumarate reductase flavoprotein, catalytic domain"/>
    <property type="match status" value="1"/>
</dbReference>
<dbReference type="Proteomes" id="UP001610444">
    <property type="component" value="Unassembled WGS sequence"/>
</dbReference>
<keyword evidence="7" id="KW-1185">Reference proteome</keyword>
<evidence type="ECO:0000313" key="6">
    <source>
        <dbReference type="EMBL" id="KAL2855148.1"/>
    </source>
</evidence>
<gene>
    <name evidence="6" type="ORF">BJX68DRAFT_264295</name>
</gene>
<dbReference type="PANTHER" id="PTHR43400">
    <property type="entry name" value="FUMARATE REDUCTASE"/>
    <property type="match status" value="1"/>
</dbReference>
<evidence type="ECO:0000256" key="4">
    <source>
        <dbReference type="ARBA" id="ARBA00023002"/>
    </source>
</evidence>
<dbReference type="InterPro" id="IPR003953">
    <property type="entry name" value="FAD-dep_OxRdtase_2_FAD-bd"/>
</dbReference>
<organism evidence="6 7">
    <name type="scientific">Aspergillus pseudodeflectus</name>
    <dbReference type="NCBI Taxonomy" id="176178"/>
    <lineage>
        <taxon>Eukaryota</taxon>
        <taxon>Fungi</taxon>
        <taxon>Dikarya</taxon>
        <taxon>Ascomycota</taxon>
        <taxon>Pezizomycotina</taxon>
        <taxon>Eurotiomycetes</taxon>
        <taxon>Eurotiomycetidae</taxon>
        <taxon>Eurotiales</taxon>
        <taxon>Aspergillaceae</taxon>
        <taxon>Aspergillus</taxon>
        <taxon>Aspergillus subgen. Nidulantes</taxon>
    </lineage>
</organism>
<evidence type="ECO:0000256" key="3">
    <source>
        <dbReference type="ARBA" id="ARBA00022827"/>
    </source>
</evidence>
<comment type="cofactor">
    <cofactor evidence="1">
        <name>FAD</name>
        <dbReference type="ChEBI" id="CHEBI:57692"/>
    </cofactor>
</comment>
<dbReference type="EMBL" id="JBFXLR010000010">
    <property type="protein sequence ID" value="KAL2855148.1"/>
    <property type="molecule type" value="Genomic_DNA"/>
</dbReference>
<name>A0ABR4KV77_9EURO</name>
<dbReference type="SUPFAM" id="SSF51905">
    <property type="entry name" value="FAD/NAD(P)-binding domain"/>
    <property type="match status" value="1"/>
</dbReference>
<dbReference type="Gene3D" id="3.50.50.60">
    <property type="entry name" value="FAD/NAD(P)-binding domain"/>
    <property type="match status" value="2"/>
</dbReference>
<keyword evidence="3" id="KW-0274">FAD</keyword>
<evidence type="ECO:0000259" key="5">
    <source>
        <dbReference type="Pfam" id="PF00890"/>
    </source>
</evidence>
<dbReference type="InterPro" id="IPR036188">
    <property type="entry name" value="FAD/NAD-bd_sf"/>
</dbReference>
<dbReference type="GeneID" id="98160095"/>
<reference evidence="6 7" key="1">
    <citation type="submission" date="2024-07" db="EMBL/GenBank/DDBJ databases">
        <title>Section-level genome sequencing and comparative genomics of Aspergillus sections Usti and Cavernicolus.</title>
        <authorList>
            <consortium name="Lawrence Berkeley National Laboratory"/>
            <person name="Nybo J.L."/>
            <person name="Vesth T.C."/>
            <person name="Theobald S."/>
            <person name="Frisvad J.C."/>
            <person name="Larsen T.O."/>
            <person name="Kjaerboelling I."/>
            <person name="Rothschild-Mancinelli K."/>
            <person name="Lyhne E.K."/>
            <person name="Kogle M.E."/>
            <person name="Barry K."/>
            <person name="Clum A."/>
            <person name="Na H."/>
            <person name="Ledsgaard L."/>
            <person name="Lin J."/>
            <person name="Lipzen A."/>
            <person name="Kuo A."/>
            <person name="Riley R."/>
            <person name="Mondo S."/>
            <person name="LaButti K."/>
            <person name="Haridas S."/>
            <person name="Pangalinan J."/>
            <person name="Salamov A.A."/>
            <person name="Simmons B.A."/>
            <person name="Magnuson J.K."/>
            <person name="Chen J."/>
            <person name="Drula E."/>
            <person name="Henrissat B."/>
            <person name="Wiebenga A."/>
            <person name="Lubbers R.J."/>
            <person name="Gomes A.C."/>
            <person name="Macurrencykelacurrency M.R."/>
            <person name="Stajich J."/>
            <person name="Grigoriev I.V."/>
            <person name="Mortensen U.H."/>
            <person name="De vries R.P."/>
            <person name="Baker S.E."/>
            <person name="Andersen M.R."/>
        </authorList>
    </citation>
    <scope>NUCLEOTIDE SEQUENCE [LARGE SCALE GENOMIC DNA]</scope>
    <source>
        <strain evidence="6 7">CBS 756.74</strain>
    </source>
</reference>
<dbReference type="PANTHER" id="PTHR43400:SF10">
    <property type="entry name" value="3-OXOSTEROID 1-DEHYDROGENASE"/>
    <property type="match status" value="1"/>
</dbReference>
<dbReference type="PRINTS" id="PR00411">
    <property type="entry name" value="PNDRDTASEI"/>
</dbReference>
<evidence type="ECO:0000256" key="1">
    <source>
        <dbReference type="ARBA" id="ARBA00001974"/>
    </source>
</evidence>
<sequence length="488" mass="53026">MVEVSSDVLVIGAGGAGLAAALSAAQSGAKVVVVEKTDLIGGPNRINPGSLGMFAVESWMQAEMHVGVSCAVAYRTLMDHARWRTDGRVVSTFLRNTAPTIDWFNQLGIHFHQVLAYYTGGAAVFHVRDNPESPVIADVLEQRARELGVLFFTNTRASGLIKVEGRVVGCEVIDQSGSDGKFLATNTIITTGGYQGSPELIERFTGLRQGHDLFTFKMFTHPQHQGEGLFMAWDAGAAKSATMLETYMYLPDPYGGPGGTAVELSAFRQPSLLINQLGLRFVDETIIKNPSDAANAVRQQPGSYAYMLVSESIDQQFRTEGLDFQLFKLYQPAKSLKPLGDQVREAVESGYSHLFHTQTLEEMGAQLNLPIDTLKATVATYDQMCRRGIDEEFFKETKYMRAIGEKGPFYAARFCLGSYGSSGGIAINEHGQALDADRQPISGLYASGRDANSIYGGTYPFVFAGAIEAFSYTMGRLAGKHAAANLRK</sequence>
<dbReference type="InterPro" id="IPR027477">
    <property type="entry name" value="Succ_DH/fumarate_Rdtase_cat_sf"/>
</dbReference>
<evidence type="ECO:0000256" key="2">
    <source>
        <dbReference type="ARBA" id="ARBA00022630"/>
    </source>
</evidence>
<dbReference type="InterPro" id="IPR050315">
    <property type="entry name" value="FAD-oxidoreductase_2"/>
</dbReference>
<dbReference type="RefSeq" id="XP_070901804.1">
    <property type="nucleotide sequence ID" value="XM_071044931.1"/>
</dbReference>
<comment type="caution">
    <text evidence="6">The sequence shown here is derived from an EMBL/GenBank/DDBJ whole genome shotgun (WGS) entry which is preliminary data.</text>
</comment>
<evidence type="ECO:0000313" key="7">
    <source>
        <dbReference type="Proteomes" id="UP001610444"/>
    </source>
</evidence>
<keyword evidence="4" id="KW-0560">Oxidoreductase</keyword>
<keyword evidence="2" id="KW-0285">Flavoprotein</keyword>
<accession>A0ABR4KV77</accession>